<feature type="compositionally biased region" description="Low complexity" evidence="1">
    <location>
        <begin position="101"/>
        <end position="217"/>
    </location>
</feature>
<evidence type="ECO:0000256" key="1">
    <source>
        <dbReference type="SAM" id="MobiDB-lite"/>
    </source>
</evidence>
<dbReference type="EnsemblMetazoa" id="CLYHEMT003279.1">
    <property type="protein sequence ID" value="CLYHEMP003279.1"/>
    <property type="gene ID" value="CLYHEMG003279"/>
</dbReference>
<feature type="compositionally biased region" description="Polar residues" evidence="1">
    <location>
        <begin position="218"/>
        <end position="236"/>
    </location>
</feature>
<feature type="compositionally biased region" description="Polar residues" evidence="1">
    <location>
        <begin position="82"/>
        <end position="100"/>
    </location>
</feature>
<dbReference type="RefSeq" id="XP_066920351.1">
    <property type="nucleotide sequence ID" value="XM_067064250.1"/>
</dbReference>
<feature type="chain" id="PRO_5029898951" description="Cnidarian restricted protein" evidence="2">
    <location>
        <begin position="23"/>
        <end position="277"/>
    </location>
</feature>
<reference evidence="3" key="1">
    <citation type="submission" date="2021-01" db="UniProtKB">
        <authorList>
            <consortium name="EnsemblMetazoa"/>
        </authorList>
    </citation>
    <scope>IDENTIFICATION</scope>
</reference>
<dbReference type="Proteomes" id="UP000594262">
    <property type="component" value="Unplaced"/>
</dbReference>
<protein>
    <recommendedName>
        <fullName evidence="5">Cnidarian restricted protein</fullName>
    </recommendedName>
</protein>
<evidence type="ECO:0008006" key="5">
    <source>
        <dbReference type="Google" id="ProtNLM"/>
    </source>
</evidence>
<dbReference type="GeneID" id="136807656"/>
<feature type="signal peptide" evidence="2">
    <location>
        <begin position="1"/>
        <end position="22"/>
    </location>
</feature>
<evidence type="ECO:0000313" key="3">
    <source>
        <dbReference type="EnsemblMetazoa" id="CLYHEMP003279.1"/>
    </source>
</evidence>
<dbReference type="AlphaFoldDB" id="A0A7M5V6N4"/>
<accession>A0A7M5V6N4</accession>
<keyword evidence="4" id="KW-1185">Reference proteome</keyword>
<evidence type="ECO:0000313" key="4">
    <source>
        <dbReference type="Proteomes" id="UP000594262"/>
    </source>
</evidence>
<name>A0A7M5V6N4_9CNID</name>
<sequence>MQCSQVLVISIAASFIFHGIQSRPLTDREIVKVLNDVLQDYSRTLTAQDHSNDGFANLADPGVAVRGPDDPLEFFVIKKDGTSSNTDNRLTKITSTRPTLSTNVASSTSTDTVTTSRPKTSRATISQSTISRSTTSRPTTSRPTTSRPTTSRPTTSRPTTSRPTTSRPTTSQPTTSQPTTSQPTTSQPTTSQPTTSRPTTSQTTTSRPTTSRPTTSTDITITKETTAPKTRPTTPNKAPIGQKFRQITMNCGPGDKEGQYVSGEANSVVVNINVYKK</sequence>
<organism evidence="3 4">
    <name type="scientific">Clytia hemisphaerica</name>
    <dbReference type="NCBI Taxonomy" id="252671"/>
    <lineage>
        <taxon>Eukaryota</taxon>
        <taxon>Metazoa</taxon>
        <taxon>Cnidaria</taxon>
        <taxon>Hydrozoa</taxon>
        <taxon>Hydroidolina</taxon>
        <taxon>Leptothecata</taxon>
        <taxon>Obeliida</taxon>
        <taxon>Clytiidae</taxon>
        <taxon>Clytia</taxon>
    </lineage>
</organism>
<feature type="region of interest" description="Disordered" evidence="1">
    <location>
        <begin position="81"/>
        <end position="239"/>
    </location>
</feature>
<keyword evidence="2" id="KW-0732">Signal</keyword>
<evidence type="ECO:0000256" key="2">
    <source>
        <dbReference type="SAM" id="SignalP"/>
    </source>
</evidence>
<proteinExistence type="predicted"/>